<gene>
    <name evidence="1" type="ORF">CMC5_035040</name>
</gene>
<sequence>MSSRLTFVQPEGWPRPKGYVNGVVTRGRTLHVSGQVGWNAQGEFVAKDLPGQFAQALDNVLAVVRAAGGKPEDVARMTVYVTDLDAYRSGLREVGAAWKERFGRHFPAMALLGVAGLVEREAVVEIEAVASLDDEAGPETT</sequence>
<dbReference type="CDD" id="cd00448">
    <property type="entry name" value="YjgF_YER057c_UK114_family"/>
    <property type="match status" value="1"/>
</dbReference>
<dbReference type="STRING" id="52.CMC5_035040"/>
<reference evidence="1 2" key="1">
    <citation type="submission" date="2015-07" db="EMBL/GenBank/DDBJ databases">
        <title>Genome analysis of myxobacterium Chondromyces crocatus Cm c5 reveals a high potential for natural compound synthesis and the genetic basis for the loss of fruiting body formation.</title>
        <authorList>
            <person name="Zaburannyi N."/>
            <person name="Bunk B."/>
            <person name="Maier J."/>
            <person name="Overmann J."/>
            <person name="Mueller R."/>
        </authorList>
    </citation>
    <scope>NUCLEOTIDE SEQUENCE [LARGE SCALE GENOMIC DNA]</scope>
    <source>
        <strain evidence="1 2">Cm c5</strain>
    </source>
</reference>
<dbReference type="EMBL" id="CP012159">
    <property type="protein sequence ID" value="AKT39357.1"/>
    <property type="molecule type" value="Genomic_DNA"/>
</dbReference>
<dbReference type="SUPFAM" id="SSF55298">
    <property type="entry name" value="YjgF-like"/>
    <property type="match status" value="1"/>
</dbReference>
<dbReference type="PANTHER" id="PTHR43857:SF1">
    <property type="entry name" value="YJGH FAMILY PROTEIN"/>
    <property type="match status" value="1"/>
</dbReference>
<dbReference type="PANTHER" id="PTHR43857">
    <property type="entry name" value="BLR7761 PROTEIN"/>
    <property type="match status" value="1"/>
</dbReference>
<organism evidence="1 2">
    <name type="scientific">Chondromyces crocatus</name>
    <dbReference type="NCBI Taxonomy" id="52"/>
    <lineage>
        <taxon>Bacteria</taxon>
        <taxon>Pseudomonadati</taxon>
        <taxon>Myxococcota</taxon>
        <taxon>Polyangia</taxon>
        <taxon>Polyangiales</taxon>
        <taxon>Polyangiaceae</taxon>
        <taxon>Chondromyces</taxon>
    </lineage>
</organism>
<dbReference type="RefSeq" id="WP_156338664.1">
    <property type="nucleotide sequence ID" value="NZ_CP012159.1"/>
</dbReference>
<protein>
    <submittedName>
        <fullName evidence="1">Endoribonuclease L-PSP</fullName>
    </submittedName>
</protein>
<evidence type="ECO:0000313" key="1">
    <source>
        <dbReference type="EMBL" id="AKT39357.1"/>
    </source>
</evidence>
<dbReference type="KEGG" id="ccro:CMC5_035040"/>
<dbReference type="Pfam" id="PF01042">
    <property type="entry name" value="Ribonuc_L-PSP"/>
    <property type="match status" value="1"/>
</dbReference>
<dbReference type="OrthoDB" id="9803101at2"/>
<dbReference type="InterPro" id="IPR006175">
    <property type="entry name" value="YjgF/YER057c/UK114"/>
</dbReference>
<dbReference type="InterPro" id="IPR035959">
    <property type="entry name" value="RutC-like_sf"/>
</dbReference>
<dbReference type="AlphaFoldDB" id="A0A0K1EF87"/>
<evidence type="ECO:0000313" key="2">
    <source>
        <dbReference type="Proteomes" id="UP000067626"/>
    </source>
</evidence>
<dbReference type="Gene3D" id="3.30.1330.40">
    <property type="entry name" value="RutC-like"/>
    <property type="match status" value="1"/>
</dbReference>
<dbReference type="Proteomes" id="UP000067626">
    <property type="component" value="Chromosome"/>
</dbReference>
<keyword evidence="2" id="KW-1185">Reference proteome</keyword>
<proteinExistence type="predicted"/>
<accession>A0A0K1EF87</accession>
<name>A0A0K1EF87_CHOCO</name>